<evidence type="ECO:0000313" key="4">
    <source>
        <dbReference type="EMBL" id="CAG8618654.1"/>
    </source>
</evidence>
<dbReference type="GO" id="GO:0003735">
    <property type="term" value="F:structural constituent of ribosome"/>
    <property type="evidence" value="ECO:0007669"/>
    <property type="project" value="InterPro"/>
</dbReference>
<dbReference type="PANTHER" id="PTHR19836">
    <property type="entry name" value="30S RIBOSOMAL PROTEIN S14"/>
    <property type="match status" value="1"/>
</dbReference>
<dbReference type="InterPro" id="IPR001209">
    <property type="entry name" value="Ribosomal_uS14"/>
</dbReference>
<dbReference type="OrthoDB" id="413436at2759"/>
<dbReference type="Proteomes" id="UP000789739">
    <property type="component" value="Unassembled WGS sequence"/>
</dbReference>
<comment type="similarity">
    <text evidence="1">Belongs to the universal ribosomal protein uS14 family.</text>
</comment>
<dbReference type="SUPFAM" id="SSF57716">
    <property type="entry name" value="Glucocorticoid receptor-like (DNA-binding domain)"/>
    <property type="match status" value="1"/>
</dbReference>
<keyword evidence="2" id="KW-0689">Ribosomal protein</keyword>
<proteinExistence type="inferred from homology"/>
<comment type="caution">
    <text evidence="4">The sequence shown here is derived from an EMBL/GenBank/DDBJ whole genome shotgun (WGS) entry which is preliminary data.</text>
</comment>
<organism evidence="4 5">
    <name type="scientific">Paraglomus brasilianum</name>
    <dbReference type="NCBI Taxonomy" id="144538"/>
    <lineage>
        <taxon>Eukaryota</taxon>
        <taxon>Fungi</taxon>
        <taxon>Fungi incertae sedis</taxon>
        <taxon>Mucoromycota</taxon>
        <taxon>Glomeromycotina</taxon>
        <taxon>Glomeromycetes</taxon>
        <taxon>Paraglomerales</taxon>
        <taxon>Paraglomeraceae</taxon>
        <taxon>Paraglomus</taxon>
    </lineage>
</organism>
<dbReference type="Gene3D" id="1.10.287.1480">
    <property type="match status" value="1"/>
</dbReference>
<accession>A0A9N9CXE3</accession>
<keyword evidence="5" id="KW-1185">Reference proteome</keyword>
<evidence type="ECO:0000256" key="2">
    <source>
        <dbReference type="ARBA" id="ARBA00022980"/>
    </source>
</evidence>
<gene>
    <name evidence="4" type="ORF">PBRASI_LOCUS8575</name>
</gene>
<sequence length="109" mass="12770">MSLRSHFGVLRKAAVRRDIKIRQKVADSELVRQAYRYIIRNETLPPRVRQQAQLNLNSFDIHSRPTSIRNRCSETGRARGVFREHKLCRFQFRLKALSGLLPGVKKAVW</sequence>
<evidence type="ECO:0000256" key="1">
    <source>
        <dbReference type="ARBA" id="ARBA00009083"/>
    </source>
</evidence>
<dbReference type="GO" id="GO:0005763">
    <property type="term" value="C:mitochondrial small ribosomal subunit"/>
    <property type="evidence" value="ECO:0007669"/>
    <property type="project" value="TreeGrafter"/>
</dbReference>
<dbReference type="EMBL" id="CAJVPI010001566">
    <property type="protein sequence ID" value="CAG8618654.1"/>
    <property type="molecule type" value="Genomic_DNA"/>
</dbReference>
<name>A0A9N9CXE3_9GLOM</name>
<keyword evidence="3" id="KW-0687">Ribonucleoprotein</keyword>
<dbReference type="GO" id="GO:0006412">
    <property type="term" value="P:translation"/>
    <property type="evidence" value="ECO:0007669"/>
    <property type="project" value="InterPro"/>
</dbReference>
<dbReference type="AlphaFoldDB" id="A0A9N9CXE3"/>
<dbReference type="FunFam" id="1.10.287.1480:FF:000001">
    <property type="entry name" value="30S ribosomal protein S14"/>
    <property type="match status" value="1"/>
</dbReference>
<dbReference type="Pfam" id="PF00253">
    <property type="entry name" value="Ribosomal_S14"/>
    <property type="match status" value="1"/>
</dbReference>
<reference evidence="4" key="1">
    <citation type="submission" date="2021-06" db="EMBL/GenBank/DDBJ databases">
        <authorList>
            <person name="Kallberg Y."/>
            <person name="Tangrot J."/>
            <person name="Rosling A."/>
        </authorList>
    </citation>
    <scope>NUCLEOTIDE SEQUENCE</scope>
    <source>
        <strain evidence="4">BR232B</strain>
    </source>
</reference>
<dbReference type="PANTHER" id="PTHR19836:SF19">
    <property type="entry name" value="SMALL RIBOSOMAL SUBUNIT PROTEIN US14M"/>
    <property type="match status" value="1"/>
</dbReference>
<evidence type="ECO:0000313" key="5">
    <source>
        <dbReference type="Proteomes" id="UP000789739"/>
    </source>
</evidence>
<protein>
    <submittedName>
        <fullName evidence="4">9847_t:CDS:1</fullName>
    </submittedName>
</protein>
<evidence type="ECO:0000256" key="3">
    <source>
        <dbReference type="ARBA" id="ARBA00023274"/>
    </source>
</evidence>